<name>A0AAD5Y3C5_9FUNG</name>
<protein>
    <submittedName>
        <fullName evidence="5">Uncharacterized protein</fullName>
    </submittedName>
</protein>
<evidence type="ECO:0000256" key="4">
    <source>
        <dbReference type="SAM" id="Phobius"/>
    </source>
</evidence>
<evidence type="ECO:0000313" key="6">
    <source>
        <dbReference type="Proteomes" id="UP001210925"/>
    </source>
</evidence>
<comment type="similarity">
    <text evidence="1">Belongs to the short-chain dehydrogenases/reductases (SDR) family.</text>
</comment>
<dbReference type="AlphaFoldDB" id="A0AAD5Y3C5"/>
<dbReference type="Gene3D" id="3.40.630.30">
    <property type="match status" value="1"/>
</dbReference>
<accession>A0AAD5Y3C5</accession>
<keyword evidence="4" id="KW-0472">Membrane</keyword>
<dbReference type="Proteomes" id="UP001210925">
    <property type="component" value="Unassembled WGS sequence"/>
</dbReference>
<dbReference type="GO" id="GO:0016616">
    <property type="term" value="F:oxidoreductase activity, acting on the CH-OH group of donors, NAD or NADP as acceptor"/>
    <property type="evidence" value="ECO:0007669"/>
    <property type="project" value="UniProtKB-ARBA"/>
</dbReference>
<dbReference type="EMBL" id="JADGKB010000122">
    <property type="protein sequence ID" value="KAJ3253025.1"/>
    <property type="molecule type" value="Genomic_DNA"/>
</dbReference>
<dbReference type="InterPro" id="IPR020904">
    <property type="entry name" value="Sc_DH/Rdtase_CS"/>
</dbReference>
<keyword evidence="2" id="KW-0521">NADP</keyword>
<keyword evidence="4" id="KW-1133">Transmembrane helix</keyword>
<dbReference type="InterPro" id="IPR016181">
    <property type="entry name" value="Acyl_CoA_acyltransferase"/>
</dbReference>
<dbReference type="PANTHER" id="PTHR43008:SF8">
    <property type="entry name" value="BENZIL REDUCTASE ((S)-BENZOIN FORMING) IRC24"/>
    <property type="match status" value="1"/>
</dbReference>
<feature type="transmembrane region" description="Helical" evidence="4">
    <location>
        <begin position="282"/>
        <end position="301"/>
    </location>
</feature>
<dbReference type="SUPFAM" id="SSF51735">
    <property type="entry name" value="NAD(P)-binding Rossmann-fold domains"/>
    <property type="match status" value="1"/>
</dbReference>
<gene>
    <name evidence="5" type="ORF">HK103_001035</name>
</gene>
<dbReference type="Gene3D" id="3.40.50.720">
    <property type="entry name" value="NAD(P)-binding Rossmann-like Domain"/>
    <property type="match status" value="1"/>
</dbReference>
<dbReference type="SUPFAM" id="SSF55729">
    <property type="entry name" value="Acyl-CoA N-acyltransferases (Nat)"/>
    <property type="match status" value="1"/>
</dbReference>
<dbReference type="PROSITE" id="PS51257">
    <property type="entry name" value="PROKAR_LIPOPROTEIN"/>
    <property type="match status" value="1"/>
</dbReference>
<proteinExistence type="inferred from homology"/>
<sequence length="610" mass="68182">MQKVVILTGSSKGIGFSILKELLNANSIVVGCGRSPANYSHPNYHYVQVDLSVPSSAFTLYNETIKKYNHIDSVIHNAGIIQFQNIKDIDTQQLALLFQINLFSGMELVKHCLPELRKNHGSVILVSSGAAVRPVVGWGAYCTSKAALNSFASILGVEEPLVATVAVRPGVVDTEMQTDIRKQGGGIMSENEHSKFVGLKENGGLIDPSEPARKIAHLALHPNLDLSGKFVDHANYIGVAGGSVLLSIPISALGLPFILSIGIVSFVIAVIMKWIVQAWLNTILFSLRLVKTIMFSPTYLLQYAGSMLRKMVMSLYQKKKEEVPLVDIRRHSTSSRYTDRSEDLRWKYIENEEFRSQKIHIPSVTQYEDYQQNISPRLSSPSVCSASSFREFERVLTSLEPMFLDLTPEDHARIDVCYQLYSLTTGTPVDRFEILIGHQRTGNEHHVLSLWNQADNSDIDLSKLIGFCEYFSVRDKPGQINIDKLNVSTTYADRGFSKKIIRKLMYLPGVTSIQVWSVWGAESFYKSLGFRNVLKYGEGGRPRRVDGDYGPLLIWNHSQERVRDSFSLNIHELRSKESIGSIRKENALNSKSSMSSLVDGIGAYTQKPTV</sequence>
<dbReference type="InterPro" id="IPR002347">
    <property type="entry name" value="SDR_fam"/>
</dbReference>
<evidence type="ECO:0000256" key="1">
    <source>
        <dbReference type="ARBA" id="ARBA00006484"/>
    </source>
</evidence>
<dbReference type="InterPro" id="IPR036291">
    <property type="entry name" value="NAD(P)-bd_dom_sf"/>
</dbReference>
<dbReference type="PRINTS" id="PR00081">
    <property type="entry name" value="GDHRDH"/>
</dbReference>
<reference evidence="5" key="1">
    <citation type="submission" date="2020-05" db="EMBL/GenBank/DDBJ databases">
        <title>Phylogenomic resolution of chytrid fungi.</title>
        <authorList>
            <person name="Stajich J.E."/>
            <person name="Amses K."/>
            <person name="Simmons R."/>
            <person name="Seto K."/>
            <person name="Myers J."/>
            <person name="Bonds A."/>
            <person name="Quandt C.A."/>
            <person name="Barry K."/>
            <person name="Liu P."/>
            <person name="Grigoriev I."/>
            <person name="Longcore J.E."/>
            <person name="James T.Y."/>
        </authorList>
    </citation>
    <scope>NUCLEOTIDE SEQUENCE</scope>
    <source>
        <strain evidence="5">PLAUS21</strain>
    </source>
</reference>
<keyword evidence="4" id="KW-0812">Transmembrane</keyword>
<comment type="caution">
    <text evidence="5">The sequence shown here is derived from an EMBL/GenBank/DDBJ whole genome shotgun (WGS) entry which is preliminary data.</text>
</comment>
<keyword evidence="6" id="KW-1185">Reference proteome</keyword>
<dbReference type="Pfam" id="PF00106">
    <property type="entry name" value="adh_short"/>
    <property type="match status" value="1"/>
</dbReference>
<dbReference type="PANTHER" id="PTHR43008">
    <property type="entry name" value="BENZIL REDUCTASE"/>
    <property type="match status" value="1"/>
</dbReference>
<feature type="transmembrane region" description="Helical" evidence="4">
    <location>
        <begin position="253"/>
        <end position="276"/>
    </location>
</feature>
<dbReference type="PROSITE" id="PS00061">
    <property type="entry name" value="ADH_SHORT"/>
    <property type="match status" value="1"/>
</dbReference>
<keyword evidence="3" id="KW-0560">Oxidoreductase</keyword>
<organism evidence="5 6">
    <name type="scientific">Boothiomyces macroporosus</name>
    <dbReference type="NCBI Taxonomy" id="261099"/>
    <lineage>
        <taxon>Eukaryota</taxon>
        <taxon>Fungi</taxon>
        <taxon>Fungi incertae sedis</taxon>
        <taxon>Chytridiomycota</taxon>
        <taxon>Chytridiomycota incertae sedis</taxon>
        <taxon>Chytridiomycetes</taxon>
        <taxon>Rhizophydiales</taxon>
        <taxon>Terramycetaceae</taxon>
        <taxon>Boothiomyces</taxon>
    </lineage>
</organism>
<evidence type="ECO:0000256" key="2">
    <source>
        <dbReference type="ARBA" id="ARBA00022857"/>
    </source>
</evidence>
<evidence type="ECO:0000256" key="3">
    <source>
        <dbReference type="ARBA" id="ARBA00023002"/>
    </source>
</evidence>
<dbReference type="GO" id="GO:0050664">
    <property type="term" value="F:oxidoreductase activity, acting on NAD(P)H, oxygen as acceptor"/>
    <property type="evidence" value="ECO:0007669"/>
    <property type="project" value="TreeGrafter"/>
</dbReference>
<evidence type="ECO:0000313" key="5">
    <source>
        <dbReference type="EMBL" id="KAJ3253025.1"/>
    </source>
</evidence>